<evidence type="ECO:0000313" key="7">
    <source>
        <dbReference type="Proteomes" id="UP001215712"/>
    </source>
</evidence>
<dbReference type="InterPro" id="IPR036390">
    <property type="entry name" value="WH_DNA-bd_sf"/>
</dbReference>
<keyword evidence="3" id="KW-0949">S-adenosyl-L-methionine</keyword>
<dbReference type="SUPFAM" id="SSF46785">
    <property type="entry name" value="Winged helix' DNA-binding domain"/>
    <property type="match status" value="1"/>
</dbReference>
<accession>A0AAD6HRT0</accession>
<evidence type="ECO:0000256" key="3">
    <source>
        <dbReference type="ARBA" id="ARBA00022691"/>
    </source>
</evidence>
<evidence type="ECO:0000256" key="2">
    <source>
        <dbReference type="ARBA" id="ARBA00022679"/>
    </source>
</evidence>
<dbReference type="PROSITE" id="PS51683">
    <property type="entry name" value="SAM_OMT_II"/>
    <property type="match status" value="1"/>
</dbReference>
<dbReference type="PANTHER" id="PTHR43712">
    <property type="entry name" value="PUTATIVE (AFU_ORTHOLOGUE AFUA_4G14580)-RELATED"/>
    <property type="match status" value="1"/>
</dbReference>
<dbReference type="Pfam" id="PF00891">
    <property type="entry name" value="Methyltransf_2"/>
    <property type="match status" value="1"/>
</dbReference>
<name>A0AAD6HRT0_9EURO</name>
<gene>
    <name evidence="6" type="ORF">N7493_002216</name>
</gene>
<dbReference type="PANTHER" id="PTHR43712:SF5">
    <property type="entry name" value="O-METHYLTRANSFERASE ASQN-RELATED"/>
    <property type="match status" value="1"/>
</dbReference>
<dbReference type="Gene3D" id="3.40.50.150">
    <property type="entry name" value="Vaccinia Virus protein VP39"/>
    <property type="match status" value="1"/>
</dbReference>
<sequence length="422" mass="48221">MDRIDMVGRAAEISELSQSLAKFVADNNQSEPTFEWGMPDIMRENALGSDLNAIATRTKLMGLLDEFRDLLTEPAVNLSQENRSACLSTYPICRLGFANHVPKEGISVQDLAVKVNLDVSIVRRIMCHATTYHIFFQSELDYFVHTASSRLLVESEGMRNWLMMGVGETLPATHRIPEILQKYGYSEEPEHSSWSVNNSTKLPVFTALNEMPERGIVFFKAMEWHSQLPGFSPQHLIEHFPFQEEKTTTIVDVGGGFGHVAQALAMHDPKVKCVVQDLSESVTGGEQRLPEELKDRVTFQAHDFFQEQPVKGADVYLLRHVLHDWSNKYSRNILRALIPALKSGAKILINDRIIPGFREASYLEERESRDYDLFMFTLTNAQERTLVDWTDLLRDTDPRMKLTRVTRPKKSFLAIMEVTWEE</sequence>
<dbReference type="InterPro" id="IPR036388">
    <property type="entry name" value="WH-like_DNA-bd_sf"/>
</dbReference>
<evidence type="ECO:0000313" key="6">
    <source>
        <dbReference type="EMBL" id="KAJ5733430.1"/>
    </source>
</evidence>
<protein>
    <submittedName>
        <fullName evidence="6">S-adenosyl-L-methionine-dependent methyltransferase</fullName>
    </submittedName>
</protein>
<dbReference type="SUPFAM" id="SSF53335">
    <property type="entry name" value="S-adenosyl-L-methionine-dependent methyltransferases"/>
    <property type="match status" value="1"/>
</dbReference>
<comment type="caution">
    <text evidence="6">The sequence shown here is derived from an EMBL/GenBank/DDBJ whole genome shotgun (WGS) entry which is preliminary data.</text>
</comment>
<evidence type="ECO:0000256" key="1">
    <source>
        <dbReference type="ARBA" id="ARBA00022603"/>
    </source>
</evidence>
<dbReference type="InterPro" id="IPR016461">
    <property type="entry name" value="COMT-like"/>
</dbReference>
<reference evidence="6" key="2">
    <citation type="submission" date="2023-01" db="EMBL/GenBank/DDBJ databases">
        <authorList>
            <person name="Petersen C."/>
        </authorList>
    </citation>
    <scope>NUCLEOTIDE SEQUENCE</scope>
    <source>
        <strain evidence="6">IBT 17514</strain>
    </source>
</reference>
<dbReference type="Gene3D" id="1.10.10.10">
    <property type="entry name" value="Winged helix-like DNA-binding domain superfamily/Winged helix DNA-binding domain"/>
    <property type="match status" value="1"/>
</dbReference>
<dbReference type="AlphaFoldDB" id="A0AAD6HRT0"/>
<comment type="similarity">
    <text evidence="4">Belongs to the class I-like SAM-binding methyltransferase superfamily. Cation-independent O-methyltransferase family.</text>
</comment>
<dbReference type="GO" id="GO:0044550">
    <property type="term" value="P:secondary metabolite biosynthetic process"/>
    <property type="evidence" value="ECO:0007669"/>
    <property type="project" value="UniProtKB-ARBA"/>
</dbReference>
<reference evidence="6" key="1">
    <citation type="journal article" date="2023" name="IMA Fungus">
        <title>Comparative genomic study of the Penicillium genus elucidates a diverse pangenome and 15 lateral gene transfer events.</title>
        <authorList>
            <person name="Petersen C."/>
            <person name="Sorensen T."/>
            <person name="Nielsen M.R."/>
            <person name="Sondergaard T.E."/>
            <person name="Sorensen J.L."/>
            <person name="Fitzpatrick D.A."/>
            <person name="Frisvad J.C."/>
            <person name="Nielsen K.L."/>
        </authorList>
    </citation>
    <scope>NUCLEOTIDE SEQUENCE</scope>
    <source>
        <strain evidence="6">IBT 17514</strain>
    </source>
</reference>
<dbReference type="EMBL" id="JAQJAN010000003">
    <property type="protein sequence ID" value="KAJ5733430.1"/>
    <property type="molecule type" value="Genomic_DNA"/>
</dbReference>
<dbReference type="Proteomes" id="UP001215712">
    <property type="component" value="Unassembled WGS sequence"/>
</dbReference>
<evidence type="ECO:0000259" key="5">
    <source>
        <dbReference type="Pfam" id="PF00891"/>
    </source>
</evidence>
<evidence type="ECO:0000256" key="4">
    <source>
        <dbReference type="ARBA" id="ARBA00038277"/>
    </source>
</evidence>
<dbReference type="InterPro" id="IPR029063">
    <property type="entry name" value="SAM-dependent_MTases_sf"/>
</dbReference>
<dbReference type="CDD" id="cd02440">
    <property type="entry name" value="AdoMet_MTases"/>
    <property type="match status" value="1"/>
</dbReference>
<dbReference type="InterPro" id="IPR001077">
    <property type="entry name" value="COMT_C"/>
</dbReference>
<dbReference type="GO" id="GO:0008171">
    <property type="term" value="F:O-methyltransferase activity"/>
    <property type="evidence" value="ECO:0007669"/>
    <property type="project" value="InterPro"/>
</dbReference>
<organism evidence="6 7">
    <name type="scientific">Penicillium malachiteum</name>
    <dbReference type="NCBI Taxonomy" id="1324776"/>
    <lineage>
        <taxon>Eukaryota</taxon>
        <taxon>Fungi</taxon>
        <taxon>Dikarya</taxon>
        <taxon>Ascomycota</taxon>
        <taxon>Pezizomycotina</taxon>
        <taxon>Eurotiomycetes</taxon>
        <taxon>Eurotiomycetidae</taxon>
        <taxon>Eurotiales</taxon>
        <taxon>Aspergillaceae</taxon>
        <taxon>Penicillium</taxon>
    </lineage>
</organism>
<keyword evidence="2" id="KW-0808">Transferase</keyword>
<keyword evidence="1 6" id="KW-0489">Methyltransferase</keyword>
<keyword evidence="7" id="KW-1185">Reference proteome</keyword>
<feature type="domain" description="O-methyltransferase C-terminal" evidence="5">
    <location>
        <begin position="202"/>
        <end position="394"/>
    </location>
</feature>
<proteinExistence type="inferred from homology"/>
<dbReference type="GO" id="GO:0032259">
    <property type="term" value="P:methylation"/>
    <property type="evidence" value="ECO:0007669"/>
    <property type="project" value="UniProtKB-KW"/>
</dbReference>